<dbReference type="Pfam" id="PF06257">
    <property type="entry name" value="VEG"/>
    <property type="match status" value="1"/>
</dbReference>
<dbReference type="EMBL" id="QSQR01000005">
    <property type="protein sequence ID" value="RGK46541.1"/>
    <property type="molecule type" value="Genomic_DNA"/>
</dbReference>
<dbReference type="RefSeq" id="WP_003693407.1">
    <property type="nucleotide sequence ID" value="NZ_CABKOX010000007.1"/>
</dbReference>
<organism evidence="1 3">
    <name type="scientific">Ligilactobacillus ruminis</name>
    <dbReference type="NCBI Taxonomy" id="1623"/>
    <lineage>
        <taxon>Bacteria</taxon>
        <taxon>Bacillati</taxon>
        <taxon>Bacillota</taxon>
        <taxon>Bacilli</taxon>
        <taxon>Lactobacillales</taxon>
        <taxon>Lactobacillaceae</taxon>
        <taxon>Ligilactobacillus</taxon>
    </lineage>
</organism>
<gene>
    <name evidence="1" type="ORF">DXD09_05965</name>
    <name evidence="2" type="ORF">PSR59_06115</name>
</gene>
<protein>
    <submittedName>
        <fullName evidence="2">Veg family protein</fullName>
    </submittedName>
    <submittedName>
        <fullName evidence="1">Veg protein</fullName>
    </submittedName>
</protein>
<reference evidence="2" key="2">
    <citation type="submission" date="2023-02" db="EMBL/GenBank/DDBJ databases">
        <title>Complete genome sequence of Lactobacillus ruminis CACC888 isolated from Pig feces.</title>
        <authorList>
            <person name="Park S."/>
            <person name="Park M.A."/>
            <person name="Kim D.-H."/>
            <person name="Kim Y."/>
        </authorList>
    </citation>
    <scope>NUCLEOTIDE SEQUENCE</scope>
    <source>
        <strain evidence="2">CACC888</strain>
    </source>
</reference>
<dbReference type="Proteomes" id="UP000260790">
    <property type="component" value="Unassembled WGS sequence"/>
</dbReference>
<dbReference type="Proteomes" id="UP001222683">
    <property type="component" value="Chromosome"/>
</dbReference>
<dbReference type="PANTHER" id="PTHR40026:SF1">
    <property type="entry name" value="PROTEIN VEG"/>
    <property type="match status" value="1"/>
</dbReference>
<name>A0A0G8G6F7_9LACO</name>
<dbReference type="PIRSF" id="PIRSF037257">
    <property type="entry name" value="DUF1021"/>
    <property type="match status" value="1"/>
</dbReference>
<sequence>MPNRLADIKNKLDSCIGASLTITSHIGRKKVNKCHGVLKETFPAIFIVELDDDGKNSVERVSYSYTDVLTNNIKLDFASEI</sequence>
<dbReference type="AlphaFoldDB" id="A0A0G8G6F7"/>
<reference evidence="1 3" key="1">
    <citation type="submission" date="2018-08" db="EMBL/GenBank/DDBJ databases">
        <title>A genome reference for cultivated species of the human gut microbiota.</title>
        <authorList>
            <person name="Zou Y."/>
            <person name="Xue W."/>
            <person name="Luo G."/>
        </authorList>
    </citation>
    <scope>NUCLEOTIDE SEQUENCE [LARGE SCALE GENOMIC DNA]</scope>
    <source>
        <strain evidence="1 3">TF10-9AT</strain>
    </source>
</reference>
<dbReference type="PANTHER" id="PTHR40026">
    <property type="entry name" value="PROTEIN VEG"/>
    <property type="match status" value="1"/>
</dbReference>
<dbReference type="InterPro" id="IPR009366">
    <property type="entry name" value="Protein_Veg"/>
</dbReference>
<evidence type="ECO:0000313" key="1">
    <source>
        <dbReference type="EMBL" id="RGK46541.1"/>
    </source>
</evidence>
<proteinExistence type="predicted"/>
<dbReference type="EMBL" id="CP117692">
    <property type="protein sequence ID" value="WDC81256.1"/>
    <property type="molecule type" value="Genomic_DNA"/>
</dbReference>
<accession>A0A0G8G6F7</accession>
<dbReference type="GO" id="GO:0006355">
    <property type="term" value="P:regulation of DNA-templated transcription"/>
    <property type="evidence" value="ECO:0007669"/>
    <property type="project" value="InterPro"/>
</dbReference>
<dbReference type="Gene3D" id="2.30.30.100">
    <property type="match status" value="1"/>
</dbReference>
<evidence type="ECO:0000313" key="3">
    <source>
        <dbReference type="Proteomes" id="UP000260790"/>
    </source>
</evidence>
<evidence type="ECO:0000313" key="2">
    <source>
        <dbReference type="EMBL" id="WDC81256.1"/>
    </source>
</evidence>